<sequence length="64" mass="7535">MAILAEMEWEIEVVRERLHQLVERKLGDLTDVEVTELSGYLDQLIVKYEMTNTRRKKTDKLASV</sequence>
<dbReference type="EMBL" id="CTRP01000011">
    <property type="protein sequence ID" value="CQR72677.1"/>
    <property type="molecule type" value="Genomic_DNA"/>
</dbReference>
<gene>
    <name evidence="1" type="ORF">SpAn4DRAFT_3137</name>
</gene>
<dbReference type="InterPro" id="IPR036638">
    <property type="entry name" value="HLH_DNA-bd_sf"/>
</dbReference>
<evidence type="ECO:0000313" key="1">
    <source>
        <dbReference type="EMBL" id="CQR72677.1"/>
    </source>
</evidence>
<dbReference type="GO" id="GO:0043937">
    <property type="term" value="P:regulation of sporulation"/>
    <property type="evidence" value="ECO:0007669"/>
    <property type="project" value="InterPro"/>
</dbReference>
<dbReference type="Pfam" id="PF09388">
    <property type="entry name" value="SpoOE-like"/>
    <property type="match status" value="1"/>
</dbReference>
<reference evidence="2" key="1">
    <citation type="submission" date="2015-03" db="EMBL/GenBank/DDBJ databases">
        <authorList>
            <person name="Nijsse Bart"/>
        </authorList>
    </citation>
    <scope>NUCLEOTIDE SEQUENCE [LARGE SCALE GENOMIC DNA]</scope>
</reference>
<accession>A0A0U1KZ40</accession>
<dbReference type="RefSeq" id="WP_021168371.1">
    <property type="nucleotide sequence ID" value="NZ_CTRP01000011.1"/>
</dbReference>
<dbReference type="InterPro" id="IPR018540">
    <property type="entry name" value="Spo0E-like"/>
</dbReference>
<dbReference type="Proteomes" id="UP000049855">
    <property type="component" value="Unassembled WGS sequence"/>
</dbReference>
<protein>
    <recommendedName>
        <fullName evidence="3">Spo0E like sporulation regulatory protein</fullName>
    </recommendedName>
</protein>
<organism evidence="1 2">
    <name type="scientific">Sporomusa ovata</name>
    <dbReference type="NCBI Taxonomy" id="2378"/>
    <lineage>
        <taxon>Bacteria</taxon>
        <taxon>Bacillati</taxon>
        <taxon>Bacillota</taxon>
        <taxon>Negativicutes</taxon>
        <taxon>Selenomonadales</taxon>
        <taxon>Sporomusaceae</taxon>
        <taxon>Sporomusa</taxon>
    </lineage>
</organism>
<evidence type="ECO:0000313" key="2">
    <source>
        <dbReference type="Proteomes" id="UP000049855"/>
    </source>
</evidence>
<dbReference type="SUPFAM" id="SSF140500">
    <property type="entry name" value="BAS1536-like"/>
    <property type="match status" value="1"/>
</dbReference>
<evidence type="ECO:0008006" key="3">
    <source>
        <dbReference type="Google" id="ProtNLM"/>
    </source>
</evidence>
<keyword evidence="2" id="KW-1185">Reference proteome</keyword>
<dbReference type="GO" id="GO:0046983">
    <property type="term" value="F:protein dimerization activity"/>
    <property type="evidence" value="ECO:0007669"/>
    <property type="project" value="InterPro"/>
</dbReference>
<proteinExistence type="predicted"/>
<dbReference type="AlphaFoldDB" id="A0A0U1KZ40"/>
<dbReference type="Gene3D" id="4.10.280.10">
    <property type="entry name" value="Helix-loop-helix DNA-binding domain"/>
    <property type="match status" value="1"/>
</dbReference>
<name>A0A0U1KZ40_9FIRM</name>
<dbReference type="InterPro" id="IPR037208">
    <property type="entry name" value="Spo0E-like_sf"/>
</dbReference>